<keyword evidence="6" id="KW-0547">Nucleotide-binding</keyword>
<name>A0A9D2JW88_9BACT</name>
<evidence type="ECO:0000256" key="7">
    <source>
        <dbReference type="ARBA" id="ARBA00022777"/>
    </source>
</evidence>
<dbReference type="PANTHER" id="PTHR43071:SF1">
    <property type="entry name" value="2-AMINO-4-HYDROXY-6-HYDROXYMETHYLDIHYDROPTERIDINE PYROPHOSPHOKINASE"/>
    <property type="match status" value="1"/>
</dbReference>
<keyword evidence="7" id="KW-0418">Kinase</keyword>
<dbReference type="SUPFAM" id="SSF55083">
    <property type="entry name" value="6-hydroxymethyl-7,8-dihydropterin pyrophosphokinase, HPPK"/>
    <property type="match status" value="1"/>
</dbReference>
<proteinExistence type="inferred from homology"/>
<dbReference type="AlphaFoldDB" id="A0A9D2JW88"/>
<dbReference type="PANTHER" id="PTHR43071">
    <property type="entry name" value="2-AMINO-4-HYDROXY-6-HYDROXYMETHYLDIHYDROPTERIDINE PYROPHOSPHOKINASE"/>
    <property type="match status" value="1"/>
</dbReference>
<evidence type="ECO:0000256" key="1">
    <source>
        <dbReference type="ARBA" id="ARBA00005051"/>
    </source>
</evidence>
<dbReference type="Pfam" id="PF01288">
    <property type="entry name" value="HPPK"/>
    <property type="match status" value="1"/>
</dbReference>
<dbReference type="GO" id="GO:0003848">
    <property type="term" value="F:2-amino-4-hydroxy-6-hydroxymethyldihydropteridine diphosphokinase activity"/>
    <property type="evidence" value="ECO:0007669"/>
    <property type="project" value="UniProtKB-EC"/>
</dbReference>
<comment type="similarity">
    <text evidence="2">Belongs to the HPPK family.</text>
</comment>
<keyword evidence="9" id="KW-0289">Folate biosynthesis</keyword>
<evidence type="ECO:0000313" key="15">
    <source>
        <dbReference type="Proteomes" id="UP000824055"/>
    </source>
</evidence>
<evidence type="ECO:0000256" key="3">
    <source>
        <dbReference type="ARBA" id="ARBA00013253"/>
    </source>
</evidence>
<comment type="pathway">
    <text evidence="1">Cofactor biosynthesis; tetrahydrofolate biosynthesis; 2-amino-4-hydroxy-6-hydroxymethyl-7,8-dihydropteridine diphosphate from 7,8-dihydroneopterin triphosphate: step 4/4.</text>
</comment>
<dbReference type="Proteomes" id="UP000824055">
    <property type="component" value="Unassembled WGS sequence"/>
</dbReference>
<dbReference type="EC" id="2.7.6.3" evidence="3"/>
<accession>A0A9D2JW88</accession>
<reference evidence="14" key="1">
    <citation type="journal article" date="2021" name="PeerJ">
        <title>Extensive microbial diversity within the chicken gut microbiome revealed by metagenomics and culture.</title>
        <authorList>
            <person name="Gilroy R."/>
            <person name="Ravi A."/>
            <person name="Getino M."/>
            <person name="Pursley I."/>
            <person name="Horton D.L."/>
            <person name="Alikhan N.F."/>
            <person name="Baker D."/>
            <person name="Gharbi K."/>
            <person name="Hall N."/>
            <person name="Watson M."/>
            <person name="Adriaenssens E.M."/>
            <person name="Foster-Nyarko E."/>
            <person name="Jarju S."/>
            <person name="Secka A."/>
            <person name="Antonio M."/>
            <person name="Oren A."/>
            <person name="Chaudhuri R.R."/>
            <person name="La Ragione R."/>
            <person name="Hildebrand F."/>
            <person name="Pallen M.J."/>
        </authorList>
    </citation>
    <scope>NUCLEOTIDE SEQUENCE</scope>
    <source>
        <strain evidence="14">ChiHecec3B27-8219</strain>
    </source>
</reference>
<evidence type="ECO:0000256" key="12">
    <source>
        <dbReference type="ARBA" id="ARBA00033413"/>
    </source>
</evidence>
<sequence>MATVYLALGSNLGDREAYLEEATRKIGERVGMVSARSSLYQTKPWGYRSPHDYLNACLEVNTGLEPMPLLLATQAIEREMGRAHKTVDRQYQDRVIDIDILLYDQLRLETPELVIPHPLMAERDFVIKPLSEICPQWREILIRASLSRPLA</sequence>
<dbReference type="Gene3D" id="3.30.70.560">
    <property type="entry name" value="7,8-Dihydro-6-hydroxymethylpterin-pyrophosphokinase HPPK"/>
    <property type="match status" value="1"/>
</dbReference>
<dbReference type="GO" id="GO:0046656">
    <property type="term" value="P:folic acid biosynthetic process"/>
    <property type="evidence" value="ECO:0007669"/>
    <property type="project" value="UniProtKB-KW"/>
</dbReference>
<evidence type="ECO:0000256" key="4">
    <source>
        <dbReference type="ARBA" id="ARBA00016218"/>
    </source>
</evidence>
<gene>
    <name evidence="14" type="primary">folK</name>
    <name evidence="14" type="ORF">H9966_03700</name>
</gene>
<evidence type="ECO:0000256" key="10">
    <source>
        <dbReference type="ARBA" id="ARBA00029409"/>
    </source>
</evidence>
<keyword evidence="5 14" id="KW-0808">Transferase</keyword>
<dbReference type="InterPro" id="IPR000550">
    <property type="entry name" value="Hppk"/>
</dbReference>
<feature type="domain" description="7,8-dihydro-6-hydroxymethylpterin-pyrophosphokinase" evidence="13">
    <location>
        <begin position="5"/>
        <end position="135"/>
    </location>
</feature>
<keyword evidence="8" id="KW-0067">ATP-binding</keyword>
<reference evidence="14" key="2">
    <citation type="submission" date="2021-04" db="EMBL/GenBank/DDBJ databases">
        <authorList>
            <person name="Gilroy R."/>
        </authorList>
    </citation>
    <scope>NUCLEOTIDE SEQUENCE</scope>
    <source>
        <strain evidence="14">ChiHecec3B27-8219</strain>
    </source>
</reference>
<evidence type="ECO:0000256" key="9">
    <source>
        <dbReference type="ARBA" id="ARBA00022909"/>
    </source>
</evidence>
<dbReference type="GO" id="GO:0016301">
    <property type="term" value="F:kinase activity"/>
    <property type="evidence" value="ECO:0007669"/>
    <property type="project" value="UniProtKB-KW"/>
</dbReference>
<dbReference type="CDD" id="cd00483">
    <property type="entry name" value="HPPK"/>
    <property type="match status" value="1"/>
</dbReference>
<evidence type="ECO:0000256" key="5">
    <source>
        <dbReference type="ARBA" id="ARBA00022679"/>
    </source>
</evidence>
<dbReference type="EMBL" id="DXBE01000029">
    <property type="protein sequence ID" value="HIZ68978.1"/>
    <property type="molecule type" value="Genomic_DNA"/>
</dbReference>
<organism evidence="14 15">
    <name type="scientific">Candidatus Prevotella avicola</name>
    <dbReference type="NCBI Taxonomy" id="2838738"/>
    <lineage>
        <taxon>Bacteria</taxon>
        <taxon>Pseudomonadati</taxon>
        <taxon>Bacteroidota</taxon>
        <taxon>Bacteroidia</taxon>
        <taxon>Bacteroidales</taxon>
        <taxon>Prevotellaceae</taxon>
        <taxon>Prevotella</taxon>
    </lineage>
</organism>
<dbReference type="GO" id="GO:0005524">
    <property type="term" value="F:ATP binding"/>
    <property type="evidence" value="ECO:0007669"/>
    <property type="project" value="UniProtKB-KW"/>
</dbReference>
<dbReference type="InterPro" id="IPR035907">
    <property type="entry name" value="Hppk_sf"/>
</dbReference>
<comment type="function">
    <text evidence="10">Catalyzes the transfer of pyrophosphate from adenosine triphosphate (ATP) to 6-hydroxymethyl-7,8-dihydropterin, an enzymatic step in folate biosynthesis pathway.</text>
</comment>
<evidence type="ECO:0000256" key="11">
    <source>
        <dbReference type="ARBA" id="ARBA00029766"/>
    </source>
</evidence>
<protein>
    <recommendedName>
        <fullName evidence="4">2-amino-4-hydroxy-6-hydroxymethyldihydropteridine pyrophosphokinase</fullName>
        <ecNumber evidence="3">2.7.6.3</ecNumber>
    </recommendedName>
    <alternativeName>
        <fullName evidence="11">6-hydroxymethyl-7,8-dihydropterin pyrophosphokinase</fullName>
    </alternativeName>
    <alternativeName>
        <fullName evidence="12">7,8-dihydro-6-hydroxymethylpterin-pyrophosphokinase</fullName>
    </alternativeName>
</protein>
<evidence type="ECO:0000256" key="8">
    <source>
        <dbReference type="ARBA" id="ARBA00022840"/>
    </source>
</evidence>
<evidence type="ECO:0000256" key="6">
    <source>
        <dbReference type="ARBA" id="ARBA00022741"/>
    </source>
</evidence>
<evidence type="ECO:0000313" key="14">
    <source>
        <dbReference type="EMBL" id="HIZ68978.1"/>
    </source>
</evidence>
<evidence type="ECO:0000256" key="2">
    <source>
        <dbReference type="ARBA" id="ARBA00005810"/>
    </source>
</evidence>
<dbReference type="NCBIfam" id="TIGR01498">
    <property type="entry name" value="folK"/>
    <property type="match status" value="1"/>
</dbReference>
<comment type="caution">
    <text evidence="14">The sequence shown here is derived from an EMBL/GenBank/DDBJ whole genome shotgun (WGS) entry which is preliminary data.</text>
</comment>
<evidence type="ECO:0000259" key="13">
    <source>
        <dbReference type="Pfam" id="PF01288"/>
    </source>
</evidence>